<protein>
    <submittedName>
        <fullName evidence="3">Uncharacterized protein</fullName>
    </submittedName>
</protein>
<keyword evidence="2" id="KW-0472">Membrane</keyword>
<accession>A0A1B1E1J8</accession>
<dbReference type="AlphaFoldDB" id="A0A1B1E1J8"/>
<keyword evidence="4" id="KW-1185">Reference proteome</keyword>
<keyword evidence="2" id="KW-1133">Transmembrane helix</keyword>
<dbReference type="VEuPathDB" id="PlasmoDB:PCOAH_00031150"/>
<feature type="transmembrane region" description="Helical" evidence="2">
    <location>
        <begin position="12"/>
        <end position="34"/>
    </location>
</feature>
<dbReference type="KEGG" id="pcot:PCOAH_00031150"/>
<dbReference type="EMBL" id="CP016248">
    <property type="protein sequence ID" value="ANQ08755.1"/>
    <property type="molecule type" value="Genomic_DNA"/>
</dbReference>
<reference evidence="4" key="1">
    <citation type="submission" date="2016-06" db="EMBL/GenBank/DDBJ databases">
        <title>First high quality genome sequence of Plasmodium coatneyi using continuous long reads from single molecule, real-time sequencing.</title>
        <authorList>
            <person name="Chien J.-T."/>
            <person name="Pakala S.B."/>
            <person name="Geraldo J.A."/>
            <person name="Lapp S.A."/>
            <person name="Barnwell J.W."/>
            <person name="Kissinger J.C."/>
            <person name="Galinski M.R."/>
            <person name="Humphrey J.C."/>
        </authorList>
    </citation>
    <scope>NUCLEOTIDE SEQUENCE [LARGE SCALE GENOMIC DNA]</scope>
    <source>
        <strain evidence="4">Hackeri</strain>
    </source>
</reference>
<dbReference type="OrthoDB" id="382142at2759"/>
<evidence type="ECO:0000256" key="2">
    <source>
        <dbReference type="SAM" id="Phobius"/>
    </source>
</evidence>
<evidence type="ECO:0000313" key="3">
    <source>
        <dbReference type="EMBL" id="ANQ08755.1"/>
    </source>
</evidence>
<proteinExistence type="predicted"/>
<evidence type="ECO:0000256" key="1">
    <source>
        <dbReference type="SAM" id="Coils"/>
    </source>
</evidence>
<dbReference type="RefSeq" id="XP_019915450.1">
    <property type="nucleotide sequence ID" value="XM_020059915.1"/>
</dbReference>
<organism evidence="3 4">
    <name type="scientific">Plasmodium coatneyi</name>
    <dbReference type="NCBI Taxonomy" id="208452"/>
    <lineage>
        <taxon>Eukaryota</taxon>
        <taxon>Sar</taxon>
        <taxon>Alveolata</taxon>
        <taxon>Apicomplexa</taxon>
        <taxon>Aconoidasida</taxon>
        <taxon>Haemosporida</taxon>
        <taxon>Plasmodiidae</taxon>
        <taxon>Plasmodium</taxon>
    </lineage>
</organism>
<sequence>MDDSRHPSDVTYVLHNSTLYLLLYAVVQLGQYLLKILWTNKLVKTSFLKYHRKIKKSYCQYTKSPEYQDITNQIENVQKKIKKYKKLIEANKKSNKNMNEYDLLILNGKYTRKILKEEKNMNDLKNLLEQENEDDYLFHTCDVISSLVTSTSAFVNIVRTQITVALLFLSLKYLSRKNAQMPYVPAETDLWFGEHFRIVSTEPCAQNLVNLLYGYNTAHLVFLTLRQNLSSLFVKSEAKLKTA</sequence>
<keyword evidence="2" id="KW-0812">Transmembrane</keyword>
<gene>
    <name evidence="3" type="ORF">PCOAH_00031150</name>
</gene>
<name>A0A1B1E1J8_9APIC</name>
<dbReference type="GeneID" id="30909846"/>
<keyword evidence="1" id="KW-0175">Coiled coil</keyword>
<dbReference type="Proteomes" id="UP000092716">
    <property type="component" value="Chromosome 10"/>
</dbReference>
<feature type="coiled-coil region" evidence="1">
    <location>
        <begin position="67"/>
        <end position="134"/>
    </location>
</feature>
<evidence type="ECO:0000313" key="4">
    <source>
        <dbReference type="Proteomes" id="UP000092716"/>
    </source>
</evidence>